<feature type="compositionally biased region" description="Gly residues" evidence="1">
    <location>
        <begin position="576"/>
        <end position="587"/>
    </location>
</feature>
<accession>A0A9P1GX07</accession>
<dbReference type="AlphaFoldDB" id="A0A9P1GX07"/>
<reference evidence="2" key="1">
    <citation type="submission" date="2022-11" db="EMBL/GenBank/DDBJ databases">
        <authorList>
            <person name="Scott C."/>
            <person name="Bruce N."/>
        </authorList>
    </citation>
    <scope>NUCLEOTIDE SEQUENCE</scope>
</reference>
<keyword evidence="3" id="KW-1185">Reference proteome</keyword>
<feature type="region of interest" description="Disordered" evidence="1">
    <location>
        <begin position="393"/>
        <end position="652"/>
    </location>
</feature>
<evidence type="ECO:0008006" key="4">
    <source>
        <dbReference type="Google" id="ProtNLM"/>
    </source>
</evidence>
<gene>
    <name evidence="2" type="ORF">PPNO1_LOCUS1255</name>
</gene>
<sequence>MDPRFSVSREEVNGIHMDLKHLQHAHNNHAERILRLERRQADDAAIKAAWSPFPGVLATTPQHGKVLHVHPRPQLVANKVLWTGPVAMAPNDDDLDEFGTHLMNSLHLPPAEEEPVRRGATSRANSVRFDESALHGSSWGGQNTRHSGEFVRPGSGLLMERSFSHKSDGRHSSAGHSVHSLHSAPSVGRASSVGGDAESPLSIPEPPPGLFALGSVPSIIRCWLTTKFVHDALLYADVCTGSRRSTVELSLIRDLDLLGDVETDFDGTARITLPVYLAEAIVSQQATRSQSPSHEIHIPSMTVTFDIIGKGLPDSPDIKKAIRIFIGSDALRAHSADVLLSRNQIVLYGDDRSKLTVPFVRPEDENVFKHICTVNIHPEKLRLNAAAAPFISGDQKATPHDDARNIDVPNAAGDSRNDADADADLNHHPANGGDGQEDDDDDDGEDVDDLGADVDSEKGAAKKLNGMDVNGRDVSTGNGSDAQASDSRRDTGSGIWGSWRQGATNGSEAGQREGGPLSGYQPAGTRGRNMKVLKPLKSNSSSARTGASYEPAPPPRSSGEQRRKSQQGPSILTGSGDTGGSGIGSSGGSTIRWETKRAASIASSGDAKSPVTPLAQPGQQSRDARGSQTLPRSANPIGGASAFSWMKKPGTE</sequence>
<feature type="region of interest" description="Disordered" evidence="1">
    <location>
        <begin position="164"/>
        <end position="201"/>
    </location>
</feature>
<feature type="compositionally biased region" description="Polar residues" evidence="1">
    <location>
        <begin position="617"/>
        <end position="632"/>
    </location>
</feature>
<evidence type="ECO:0000313" key="3">
    <source>
        <dbReference type="Proteomes" id="UP000838763"/>
    </source>
</evidence>
<dbReference type="EMBL" id="CALLCH030000002">
    <property type="protein sequence ID" value="CAI4211470.1"/>
    <property type="molecule type" value="Genomic_DNA"/>
</dbReference>
<dbReference type="OrthoDB" id="5369841at2759"/>
<name>A0A9P1GX07_9PEZI</name>
<feature type="region of interest" description="Disordered" evidence="1">
    <location>
        <begin position="132"/>
        <end position="152"/>
    </location>
</feature>
<feature type="compositionally biased region" description="Acidic residues" evidence="1">
    <location>
        <begin position="435"/>
        <end position="454"/>
    </location>
</feature>
<feature type="compositionally biased region" description="Polar residues" evidence="1">
    <location>
        <begin position="473"/>
        <end position="485"/>
    </location>
</feature>
<protein>
    <recommendedName>
        <fullName evidence="4">Ubiquitin carboxyl-terminal hydrolase 19</fullName>
    </recommendedName>
</protein>
<evidence type="ECO:0000313" key="2">
    <source>
        <dbReference type="EMBL" id="CAI4211470.1"/>
    </source>
</evidence>
<proteinExistence type="predicted"/>
<dbReference type="Proteomes" id="UP000838763">
    <property type="component" value="Unassembled WGS sequence"/>
</dbReference>
<comment type="caution">
    <text evidence="2">The sequence shown here is derived from an EMBL/GenBank/DDBJ whole genome shotgun (WGS) entry which is preliminary data.</text>
</comment>
<organism evidence="2 3">
    <name type="scientific">Parascedosporium putredinis</name>
    <dbReference type="NCBI Taxonomy" id="1442378"/>
    <lineage>
        <taxon>Eukaryota</taxon>
        <taxon>Fungi</taxon>
        <taxon>Dikarya</taxon>
        <taxon>Ascomycota</taxon>
        <taxon>Pezizomycotina</taxon>
        <taxon>Sordariomycetes</taxon>
        <taxon>Hypocreomycetidae</taxon>
        <taxon>Microascales</taxon>
        <taxon>Microascaceae</taxon>
        <taxon>Parascedosporium</taxon>
    </lineage>
</organism>
<evidence type="ECO:0000256" key="1">
    <source>
        <dbReference type="SAM" id="MobiDB-lite"/>
    </source>
</evidence>
<feature type="compositionally biased region" description="Basic and acidic residues" evidence="1">
    <location>
        <begin position="415"/>
        <end position="427"/>
    </location>
</feature>